<dbReference type="InterPro" id="IPR013216">
    <property type="entry name" value="Methyltransf_11"/>
</dbReference>
<proteinExistence type="predicted"/>
<organism evidence="2 3">
    <name type="scientific">Vallitalea longa</name>
    <dbReference type="NCBI Taxonomy" id="2936439"/>
    <lineage>
        <taxon>Bacteria</taxon>
        <taxon>Bacillati</taxon>
        <taxon>Bacillota</taxon>
        <taxon>Clostridia</taxon>
        <taxon>Lachnospirales</taxon>
        <taxon>Vallitaleaceae</taxon>
        <taxon>Vallitalea</taxon>
    </lineage>
</organism>
<dbReference type="GO" id="GO:0008757">
    <property type="term" value="F:S-adenosylmethionine-dependent methyltransferase activity"/>
    <property type="evidence" value="ECO:0007669"/>
    <property type="project" value="InterPro"/>
</dbReference>
<dbReference type="InterPro" id="IPR029063">
    <property type="entry name" value="SAM-dependent_MTases_sf"/>
</dbReference>
<evidence type="ECO:0000313" key="3">
    <source>
        <dbReference type="Proteomes" id="UP001144256"/>
    </source>
</evidence>
<accession>A0A9W6DGP9</accession>
<dbReference type="Proteomes" id="UP001144256">
    <property type="component" value="Unassembled WGS sequence"/>
</dbReference>
<evidence type="ECO:0000259" key="1">
    <source>
        <dbReference type="Pfam" id="PF08241"/>
    </source>
</evidence>
<dbReference type="CDD" id="cd02440">
    <property type="entry name" value="AdoMet_MTases"/>
    <property type="match status" value="1"/>
</dbReference>
<keyword evidence="2" id="KW-0489">Methyltransferase</keyword>
<dbReference type="Pfam" id="PF08241">
    <property type="entry name" value="Methyltransf_11"/>
    <property type="match status" value="1"/>
</dbReference>
<dbReference type="SUPFAM" id="SSF53335">
    <property type="entry name" value="S-adenosyl-L-methionine-dependent methyltransferases"/>
    <property type="match status" value="1"/>
</dbReference>
<sequence>MNVVHYNSNVWDKKVESGCVWTQPVSSEIVEKAKKGEWEVIVTANKTVPKNWFPPIKGLKILCLASGGGQQAPILAAAGADVTLVDISDKQLEKDIYVAKQNNLHINTVKASMTKLDMFSDESFDLVLHPVSNVFVEDIIPVWRECHRILKHGGTLISGICNPVIYLFDDEQEDKGVLEVKYSIPYSPFSALTEEELSKSLENGEALEFGHSLEQQIGGQIEVGFVIQGFYEDDFGGVRLLDKYIKSFIATRAIKK</sequence>
<dbReference type="RefSeq" id="WP_281817240.1">
    <property type="nucleotide sequence ID" value="NZ_BRLB01000011.1"/>
</dbReference>
<feature type="domain" description="Methyltransferase type 11" evidence="1">
    <location>
        <begin position="62"/>
        <end position="157"/>
    </location>
</feature>
<dbReference type="Gene3D" id="3.40.50.150">
    <property type="entry name" value="Vaccinia Virus protein VP39"/>
    <property type="match status" value="1"/>
</dbReference>
<gene>
    <name evidence="2" type="ORF">SH1V18_32470</name>
</gene>
<protein>
    <submittedName>
        <fullName evidence="2">Methyltransferase</fullName>
    </submittedName>
</protein>
<dbReference type="GO" id="GO:0032259">
    <property type="term" value="P:methylation"/>
    <property type="evidence" value="ECO:0007669"/>
    <property type="project" value="UniProtKB-KW"/>
</dbReference>
<comment type="caution">
    <text evidence="2">The sequence shown here is derived from an EMBL/GenBank/DDBJ whole genome shotgun (WGS) entry which is preliminary data.</text>
</comment>
<evidence type="ECO:0000313" key="2">
    <source>
        <dbReference type="EMBL" id="GKX30767.1"/>
    </source>
</evidence>
<name>A0A9W6DGP9_9FIRM</name>
<reference evidence="2" key="1">
    <citation type="submission" date="2022-06" db="EMBL/GenBank/DDBJ databases">
        <title>Vallitalea longa sp. nov., an anaerobic bacterium isolated from marine sediment.</title>
        <authorList>
            <person name="Hirano S."/>
            <person name="Terahara T."/>
            <person name="Mori K."/>
            <person name="Hamada M."/>
            <person name="Matsumoto R."/>
            <person name="Kobayashi T."/>
        </authorList>
    </citation>
    <scope>NUCLEOTIDE SEQUENCE</scope>
    <source>
        <strain evidence="2">SH18-1</strain>
    </source>
</reference>
<keyword evidence="2" id="KW-0808">Transferase</keyword>
<dbReference type="AlphaFoldDB" id="A0A9W6DGP9"/>
<dbReference type="EMBL" id="BRLB01000011">
    <property type="protein sequence ID" value="GKX30767.1"/>
    <property type="molecule type" value="Genomic_DNA"/>
</dbReference>
<keyword evidence="3" id="KW-1185">Reference proteome</keyword>